<evidence type="ECO:0008006" key="11">
    <source>
        <dbReference type="Google" id="ProtNLM"/>
    </source>
</evidence>
<dbReference type="SUPFAM" id="SSF50729">
    <property type="entry name" value="PH domain-like"/>
    <property type="match status" value="1"/>
</dbReference>
<dbReference type="PROSITE" id="PS50002">
    <property type="entry name" value="SH3"/>
    <property type="match status" value="1"/>
</dbReference>
<evidence type="ECO:0000259" key="6">
    <source>
        <dbReference type="PROSITE" id="PS50003"/>
    </source>
</evidence>
<dbReference type="InterPro" id="IPR036020">
    <property type="entry name" value="WW_dom_sf"/>
</dbReference>
<dbReference type="Proteomes" id="UP000193648">
    <property type="component" value="Unassembled WGS sequence"/>
</dbReference>
<dbReference type="Gene3D" id="2.30.29.30">
    <property type="entry name" value="Pleckstrin-homology domain (PH domain)/Phosphotyrosine-binding domain (PTB)"/>
    <property type="match status" value="1"/>
</dbReference>
<dbReference type="PANTHER" id="PTHR23176">
    <property type="entry name" value="RHO/RAC/CDC GTPASE-ACTIVATING PROTEIN"/>
    <property type="match status" value="1"/>
</dbReference>
<gene>
    <name evidence="9" type="ORF">BCR41DRAFT_360877</name>
</gene>
<feature type="domain" description="WW" evidence="7">
    <location>
        <begin position="230"/>
        <end position="263"/>
    </location>
</feature>
<organism evidence="9 10">
    <name type="scientific">Lobosporangium transversale</name>
    <dbReference type="NCBI Taxonomy" id="64571"/>
    <lineage>
        <taxon>Eukaryota</taxon>
        <taxon>Fungi</taxon>
        <taxon>Fungi incertae sedis</taxon>
        <taxon>Mucoromycota</taxon>
        <taxon>Mortierellomycotina</taxon>
        <taxon>Mortierellomycetes</taxon>
        <taxon>Mortierellales</taxon>
        <taxon>Mortierellaceae</taxon>
        <taxon>Lobosporangium</taxon>
    </lineage>
</organism>
<feature type="compositionally biased region" description="Basic and acidic residues" evidence="4">
    <location>
        <begin position="934"/>
        <end position="966"/>
    </location>
</feature>
<feature type="compositionally biased region" description="Basic and acidic residues" evidence="4">
    <location>
        <begin position="915"/>
        <end position="926"/>
    </location>
</feature>
<dbReference type="SMART" id="SM00324">
    <property type="entry name" value="RhoGAP"/>
    <property type="match status" value="1"/>
</dbReference>
<dbReference type="InterPro" id="IPR008936">
    <property type="entry name" value="Rho_GTPase_activation_prot"/>
</dbReference>
<name>A0A1Y2GD83_9FUNG</name>
<feature type="region of interest" description="Disordered" evidence="4">
    <location>
        <begin position="910"/>
        <end position="1010"/>
    </location>
</feature>
<dbReference type="GeneID" id="33567275"/>
<dbReference type="RefSeq" id="XP_021877623.1">
    <property type="nucleotide sequence ID" value="XM_022025431.1"/>
</dbReference>
<dbReference type="CDD" id="cd00201">
    <property type="entry name" value="WW"/>
    <property type="match status" value="2"/>
</dbReference>
<dbReference type="InterPro" id="IPR001202">
    <property type="entry name" value="WW_dom"/>
</dbReference>
<evidence type="ECO:0000259" key="8">
    <source>
        <dbReference type="PROSITE" id="PS50238"/>
    </source>
</evidence>
<dbReference type="InterPro" id="IPR001452">
    <property type="entry name" value="SH3_domain"/>
</dbReference>
<dbReference type="PROSITE" id="PS01159">
    <property type="entry name" value="WW_DOMAIN_1"/>
    <property type="match status" value="1"/>
</dbReference>
<dbReference type="PROSITE" id="PS50003">
    <property type="entry name" value="PH_DOMAIN"/>
    <property type="match status" value="1"/>
</dbReference>
<feature type="compositionally biased region" description="Polar residues" evidence="4">
    <location>
        <begin position="638"/>
        <end position="658"/>
    </location>
</feature>
<dbReference type="CDD" id="cd00174">
    <property type="entry name" value="SH3"/>
    <property type="match status" value="1"/>
</dbReference>
<evidence type="ECO:0000256" key="1">
    <source>
        <dbReference type="ARBA" id="ARBA00022443"/>
    </source>
</evidence>
<proteinExistence type="predicted"/>
<dbReference type="InterPro" id="IPR050729">
    <property type="entry name" value="Rho-GAP"/>
</dbReference>
<dbReference type="OrthoDB" id="79452at2759"/>
<evidence type="ECO:0000313" key="10">
    <source>
        <dbReference type="Proteomes" id="UP000193648"/>
    </source>
</evidence>
<dbReference type="SMART" id="SM00233">
    <property type="entry name" value="PH"/>
    <property type="match status" value="1"/>
</dbReference>
<evidence type="ECO:0000259" key="7">
    <source>
        <dbReference type="PROSITE" id="PS50020"/>
    </source>
</evidence>
<protein>
    <recommendedName>
        <fullName evidence="11">Rho GTPase activation protein</fullName>
    </recommendedName>
</protein>
<dbReference type="CDD" id="cd00159">
    <property type="entry name" value="RhoGAP"/>
    <property type="match status" value="1"/>
</dbReference>
<feature type="region of interest" description="Disordered" evidence="4">
    <location>
        <begin position="259"/>
        <end position="296"/>
    </location>
</feature>
<feature type="domain" description="WW" evidence="7">
    <location>
        <begin position="149"/>
        <end position="182"/>
    </location>
</feature>
<feature type="region of interest" description="Disordered" evidence="4">
    <location>
        <begin position="127"/>
        <end position="147"/>
    </location>
</feature>
<reference evidence="9 10" key="1">
    <citation type="submission" date="2016-07" db="EMBL/GenBank/DDBJ databases">
        <title>Pervasive Adenine N6-methylation of Active Genes in Fungi.</title>
        <authorList>
            <consortium name="DOE Joint Genome Institute"/>
            <person name="Mondo S.J."/>
            <person name="Dannebaum R.O."/>
            <person name="Kuo R.C."/>
            <person name="Labutti K."/>
            <person name="Haridas S."/>
            <person name="Kuo A."/>
            <person name="Salamov A."/>
            <person name="Ahrendt S.R."/>
            <person name="Lipzen A."/>
            <person name="Sullivan W."/>
            <person name="Andreopoulos W.B."/>
            <person name="Clum A."/>
            <person name="Lindquist E."/>
            <person name="Daum C."/>
            <person name="Ramamoorthy G.K."/>
            <person name="Gryganskyi A."/>
            <person name="Culley D."/>
            <person name="Magnuson J.K."/>
            <person name="James T.Y."/>
            <person name="O'Malley M.A."/>
            <person name="Stajich J.E."/>
            <person name="Spatafora J.W."/>
            <person name="Visel A."/>
            <person name="Grigoriev I.V."/>
        </authorList>
    </citation>
    <scope>NUCLEOTIDE SEQUENCE [LARGE SCALE GENOMIC DNA]</scope>
    <source>
        <strain evidence="9 10">NRRL 3116</strain>
    </source>
</reference>
<dbReference type="GO" id="GO:0007165">
    <property type="term" value="P:signal transduction"/>
    <property type="evidence" value="ECO:0007669"/>
    <property type="project" value="InterPro"/>
</dbReference>
<dbReference type="Gene3D" id="1.10.555.10">
    <property type="entry name" value="Rho GTPase activation protein"/>
    <property type="match status" value="1"/>
</dbReference>
<dbReference type="GO" id="GO:0005096">
    <property type="term" value="F:GTPase activator activity"/>
    <property type="evidence" value="ECO:0007669"/>
    <property type="project" value="UniProtKB-KW"/>
</dbReference>
<dbReference type="Gene3D" id="2.30.30.40">
    <property type="entry name" value="SH3 Domains"/>
    <property type="match status" value="1"/>
</dbReference>
<dbReference type="Pfam" id="PF00018">
    <property type="entry name" value="SH3_1"/>
    <property type="match status" value="1"/>
</dbReference>
<dbReference type="AlphaFoldDB" id="A0A1Y2GD83"/>
<feature type="compositionally biased region" description="Basic and acidic residues" evidence="4">
    <location>
        <begin position="982"/>
        <end position="1003"/>
    </location>
</feature>
<feature type="compositionally biased region" description="Polar residues" evidence="4">
    <location>
        <begin position="572"/>
        <end position="611"/>
    </location>
</feature>
<sequence length="1010" mass="113610">MTSQWAIAEWDYVATHEDELSFHTGDHILIQDTSHEEWWEGECNGLSGVFPANRCRLLPVMVDDNRPSLEQSVHFQDPHQNFDDNDVLDIQNQRHIHSEADDFNHQGHDKYNEMHPSTVLDPQTNYISTSRAHSPPPEPSDDASDEEHVVLPPNWSATTNAQGRLYYYNMITKETSWKLPLATTIITTAAGLGKNSEEDVDDYQYDDNMSDEDNNVEVFAQDQKQDSDDEPLPEGWSSAYDESGTLYFFDANTGRATWDRPQKASIQKQQAKSGVSSESSTGPSTNTDQTTGTPSPLKAVLKHQSSMEENMLQNQLLNLSLSEEELRVLQLNHLPPENIQRKGSLRVKSQKVTTNATISSWKDYWVVVYMGFLLLYRDESGTIKHAYSMKPSVESMNKLRHATQVKPSGCFDADKVAVELPMSGQAFTKKKNFFCITPGASVRLLLQDVSGGDVKAWVKDIKASLTKRKTDEQTATEEPYLMQILKRQTAAGGEGMLGLKMNKKIEENDLRSNSRNPLIADKARGIRNMMTQGIHVPRRKSAQDERLKLPVEEENHHESSNTGPHPRYPLAISTTGTANMTGSTSSNRSLSNLIGSSHDQSKDSSPVISTPNKKDHEAIHVDSHPHHSETGYEVGSPASYSSSHHGTKGKFSNMSRNFFSKDKEKESKEKEREDKKEKERHKEKSKEKSRDKSRDKESRKEQANTKPVQDITPVFGGMLTVEPGMTVPRVVELCIKTIEARGLATAGIYRVSGHMSSIQNLKRAFNEGSPDVEKLIEKEPDVNTIAALLKLYFRELKEPLMLFDFYPSFIAAADISEYNEKLYTIKSLVHSLPTPNFNTLQYLMMHLGRVQDQYQTTKMDSANLAICFAPNLLRQEVNDITSIIHTGKQSSIIDTLIEQRDWVFDPYPEEEGEHQEEQENVTKTEDAEAGGHPLEPKVEQDQQDQSHPHYHSQSEHEQLSGKEQKGVSRTLDIAAAAGLAPLHEDSGLHHPSEQQNRHEDQEGKGSLASS</sequence>
<keyword evidence="1 3" id="KW-0728">SH3 domain</keyword>
<evidence type="ECO:0000256" key="2">
    <source>
        <dbReference type="ARBA" id="ARBA00022468"/>
    </source>
</evidence>
<feature type="compositionally biased region" description="Basic and acidic residues" evidence="4">
    <location>
        <begin position="659"/>
        <end position="703"/>
    </location>
</feature>
<feature type="region of interest" description="Disordered" evidence="4">
    <location>
        <begin position="103"/>
        <end position="122"/>
    </location>
</feature>
<dbReference type="InterPro" id="IPR001849">
    <property type="entry name" value="PH_domain"/>
</dbReference>
<feature type="compositionally biased region" description="Basic and acidic residues" evidence="4">
    <location>
        <begin position="103"/>
        <end position="113"/>
    </location>
</feature>
<feature type="region of interest" description="Disordered" evidence="4">
    <location>
        <begin position="551"/>
        <end position="708"/>
    </location>
</feature>
<evidence type="ECO:0000256" key="4">
    <source>
        <dbReference type="SAM" id="MobiDB-lite"/>
    </source>
</evidence>
<feature type="compositionally biased region" description="Basic and acidic residues" evidence="4">
    <location>
        <begin position="612"/>
        <end position="630"/>
    </location>
</feature>
<keyword evidence="10" id="KW-1185">Reference proteome</keyword>
<comment type="caution">
    <text evidence="9">The sequence shown here is derived from an EMBL/GenBank/DDBJ whole genome shotgun (WGS) entry which is preliminary data.</text>
</comment>
<dbReference type="PANTHER" id="PTHR23176:SF129">
    <property type="entry name" value="RHO GTPASE ACTIVATING PROTEIN AT 16F, ISOFORM E-RELATED"/>
    <property type="match status" value="1"/>
</dbReference>
<dbReference type="PROSITE" id="PS50020">
    <property type="entry name" value="WW_DOMAIN_2"/>
    <property type="match status" value="2"/>
</dbReference>
<dbReference type="PROSITE" id="PS50238">
    <property type="entry name" value="RHOGAP"/>
    <property type="match status" value="1"/>
</dbReference>
<evidence type="ECO:0000256" key="3">
    <source>
        <dbReference type="PROSITE-ProRule" id="PRU00192"/>
    </source>
</evidence>
<dbReference type="CDD" id="cd00821">
    <property type="entry name" value="PH"/>
    <property type="match status" value="1"/>
</dbReference>
<feature type="domain" description="PH" evidence="6">
    <location>
        <begin position="338"/>
        <end position="466"/>
    </location>
</feature>
<feature type="domain" description="Rho-GAP" evidence="8">
    <location>
        <begin position="709"/>
        <end position="904"/>
    </location>
</feature>
<dbReference type="SMART" id="SM00456">
    <property type="entry name" value="WW"/>
    <property type="match status" value="2"/>
</dbReference>
<dbReference type="SMART" id="SM00326">
    <property type="entry name" value="SH3"/>
    <property type="match status" value="1"/>
</dbReference>
<dbReference type="Pfam" id="PF00620">
    <property type="entry name" value="RhoGAP"/>
    <property type="match status" value="1"/>
</dbReference>
<dbReference type="InParanoid" id="A0A1Y2GD83"/>
<dbReference type="Pfam" id="PF00397">
    <property type="entry name" value="WW"/>
    <property type="match status" value="2"/>
</dbReference>
<accession>A0A1Y2GD83</accession>
<feature type="domain" description="SH3" evidence="5">
    <location>
        <begin position="1"/>
        <end position="60"/>
    </location>
</feature>
<keyword evidence="2" id="KW-0343">GTPase activation</keyword>
<evidence type="ECO:0000259" key="5">
    <source>
        <dbReference type="PROSITE" id="PS50002"/>
    </source>
</evidence>
<dbReference type="SUPFAM" id="SSF50044">
    <property type="entry name" value="SH3-domain"/>
    <property type="match status" value="1"/>
</dbReference>
<dbReference type="SUPFAM" id="SSF48350">
    <property type="entry name" value="GTPase activation domain, GAP"/>
    <property type="match status" value="1"/>
</dbReference>
<dbReference type="GO" id="GO:0005737">
    <property type="term" value="C:cytoplasm"/>
    <property type="evidence" value="ECO:0007669"/>
    <property type="project" value="TreeGrafter"/>
</dbReference>
<dbReference type="InterPro" id="IPR011993">
    <property type="entry name" value="PH-like_dom_sf"/>
</dbReference>
<dbReference type="InterPro" id="IPR036028">
    <property type="entry name" value="SH3-like_dom_sf"/>
</dbReference>
<dbReference type="EMBL" id="MCFF01000045">
    <property type="protein sequence ID" value="ORZ06580.1"/>
    <property type="molecule type" value="Genomic_DNA"/>
</dbReference>
<feature type="compositionally biased region" description="Low complexity" evidence="4">
    <location>
        <begin position="263"/>
        <end position="285"/>
    </location>
</feature>
<dbReference type="Gene3D" id="2.20.70.10">
    <property type="match status" value="2"/>
</dbReference>
<evidence type="ECO:0000313" key="9">
    <source>
        <dbReference type="EMBL" id="ORZ06580.1"/>
    </source>
</evidence>
<dbReference type="STRING" id="64571.A0A1Y2GD83"/>
<dbReference type="InterPro" id="IPR000198">
    <property type="entry name" value="RhoGAP_dom"/>
</dbReference>
<dbReference type="SUPFAM" id="SSF51045">
    <property type="entry name" value="WW domain"/>
    <property type="match status" value="2"/>
</dbReference>